<dbReference type="STRING" id="78410.A0A0P7B374"/>
<comment type="cofactor">
    <cofactor evidence="1">
        <name>FAD</name>
        <dbReference type="ChEBI" id="CHEBI:57692"/>
    </cofactor>
</comment>
<dbReference type="Pfam" id="PF08031">
    <property type="entry name" value="BBE"/>
    <property type="match status" value="1"/>
</dbReference>
<reference evidence="7 8" key="1">
    <citation type="submission" date="2015-09" db="EMBL/GenBank/DDBJ databases">
        <title>Draft genome of a European isolate of the apple canker pathogen Neonectria ditissima.</title>
        <authorList>
            <person name="Gomez-Cortecero A."/>
            <person name="Harrison R.J."/>
            <person name="Armitage A.D."/>
        </authorList>
    </citation>
    <scope>NUCLEOTIDE SEQUENCE [LARGE SCALE GENOMIC DNA]</scope>
    <source>
        <strain evidence="7 8">R09/05</strain>
    </source>
</reference>
<dbReference type="PANTHER" id="PTHR42973">
    <property type="entry name" value="BINDING OXIDOREDUCTASE, PUTATIVE (AFU_ORTHOLOGUE AFUA_1G17690)-RELATED"/>
    <property type="match status" value="1"/>
</dbReference>
<evidence type="ECO:0000256" key="1">
    <source>
        <dbReference type="ARBA" id="ARBA00001974"/>
    </source>
</evidence>
<dbReference type="GO" id="GO:0016491">
    <property type="term" value="F:oxidoreductase activity"/>
    <property type="evidence" value="ECO:0007669"/>
    <property type="project" value="UniProtKB-KW"/>
</dbReference>
<dbReference type="Gene3D" id="3.40.462.20">
    <property type="match status" value="1"/>
</dbReference>
<dbReference type="PROSITE" id="PS51387">
    <property type="entry name" value="FAD_PCMH"/>
    <property type="match status" value="1"/>
</dbReference>
<dbReference type="PANTHER" id="PTHR42973:SF39">
    <property type="entry name" value="FAD-BINDING PCMH-TYPE DOMAIN-CONTAINING PROTEIN"/>
    <property type="match status" value="1"/>
</dbReference>
<evidence type="ECO:0000259" key="6">
    <source>
        <dbReference type="PROSITE" id="PS51387"/>
    </source>
</evidence>
<evidence type="ECO:0000256" key="4">
    <source>
        <dbReference type="ARBA" id="ARBA00022827"/>
    </source>
</evidence>
<dbReference type="EMBL" id="LKCW01000226">
    <property type="protein sequence ID" value="KPM35921.1"/>
    <property type="molecule type" value="Genomic_DNA"/>
</dbReference>
<evidence type="ECO:0000256" key="3">
    <source>
        <dbReference type="ARBA" id="ARBA00022630"/>
    </source>
</evidence>
<keyword evidence="8" id="KW-1185">Reference proteome</keyword>
<dbReference type="InterPro" id="IPR006094">
    <property type="entry name" value="Oxid_FAD_bind_N"/>
</dbReference>
<keyword evidence="5" id="KW-0560">Oxidoreductase</keyword>
<evidence type="ECO:0000256" key="2">
    <source>
        <dbReference type="ARBA" id="ARBA00005466"/>
    </source>
</evidence>
<gene>
    <name evidence="7" type="ORF">AK830_g10647</name>
</gene>
<dbReference type="Gene3D" id="3.30.465.10">
    <property type="match status" value="1"/>
</dbReference>
<proteinExistence type="inferred from homology"/>
<protein>
    <recommendedName>
        <fullName evidence="6">FAD-binding PCMH-type domain-containing protein</fullName>
    </recommendedName>
</protein>
<feature type="domain" description="FAD-binding PCMH-type" evidence="6">
    <location>
        <begin position="34"/>
        <end position="213"/>
    </location>
</feature>
<evidence type="ECO:0000313" key="8">
    <source>
        <dbReference type="Proteomes" id="UP000050424"/>
    </source>
</evidence>
<dbReference type="AlphaFoldDB" id="A0A0P7B374"/>
<name>A0A0P7B374_9HYPO</name>
<keyword evidence="4" id="KW-0274">FAD</keyword>
<dbReference type="InterPro" id="IPR016166">
    <property type="entry name" value="FAD-bd_PCMH"/>
</dbReference>
<comment type="similarity">
    <text evidence="2">Belongs to the oxygen-dependent FAD-linked oxidoreductase family.</text>
</comment>
<evidence type="ECO:0000313" key="7">
    <source>
        <dbReference type="EMBL" id="KPM35921.1"/>
    </source>
</evidence>
<dbReference type="InterPro" id="IPR050416">
    <property type="entry name" value="FAD-linked_Oxidoreductase"/>
</dbReference>
<keyword evidence="3" id="KW-0285">Flavoprotein</keyword>
<dbReference type="SUPFAM" id="SSF56176">
    <property type="entry name" value="FAD-binding/transporter-associated domain-like"/>
    <property type="match status" value="1"/>
</dbReference>
<accession>A0A0P7B374</accession>
<comment type="caution">
    <text evidence="7">The sequence shown here is derived from an EMBL/GenBank/DDBJ whole genome shotgun (WGS) entry which is preliminary data.</text>
</comment>
<organism evidence="7 8">
    <name type="scientific">Neonectria ditissima</name>
    <dbReference type="NCBI Taxonomy" id="78410"/>
    <lineage>
        <taxon>Eukaryota</taxon>
        <taxon>Fungi</taxon>
        <taxon>Dikarya</taxon>
        <taxon>Ascomycota</taxon>
        <taxon>Pezizomycotina</taxon>
        <taxon>Sordariomycetes</taxon>
        <taxon>Hypocreomycetidae</taxon>
        <taxon>Hypocreales</taxon>
        <taxon>Nectriaceae</taxon>
        <taxon>Neonectria</taxon>
    </lineage>
</organism>
<evidence type="ECO:0000256" key="5">
    <source>
        <dbReference type="ARBA" id="ARBA00023002"/>
    </source>
</evidence>
<sequence length="574" mass="64940">MDEVGYFKSKKIPVHTPGETEYERAVATANLLYRFARPACVVQPEHNFHVRAVVKQAKLKGVPLRIKNGGHSYAGFSTINEGILLDLVNMKRVDLDIESKTVSIQGGALWGHVYKELVNEHHDGYIINGGRCPTVGVSGFILGGGLGPFTRSFGMGSDTLQEATIVTADGTLVTVKDSDARDSNAGRLFWALCGAGAGNFGVLVEMKMRVQQLKGVDVVAGRFTWSPSSDTTTMDTFMQTMNTFYTTDWPDRTTIDSSWLCDLQKKRDDCYEPAVRFLVYHDGTKSDFDEVIDKHLGKGEVLAEQLKRRSMEEKSTRFLHETLVTQWSEETTKAFPSNPSYSIYTSFVFKNKASKIQKMINIIRDEMKAFGKLFEGEQGLLQVTWIHSGGEASRKHPEAAAFRWRECNYHAYIMIQWQEKWLERDMRTFLQKFNLALRKHSMAGRATFINFPDEALTKEAHEKAYFGHNHLELREVKKIWDKDNFFRWPQSIQLPQPEPEAEAKAFDSEPRIETFALMTPSPADLDGYTDVAAKEDFNAGKTLTDKIAGRQWNNFEPLKTEFVGGIQGLTDLGF</sequence>
<dbReference type="Proteomes" id="UP000050424">
    <property type="component" value="Unassembled WGS sequence"/>
</dbReference>
<dbReference type="OrthoDB" id="407275at2759"/>
<dbReference type="InterPro" id="IPR036318">
    <property type="entry name" value="FAD-bd_PCMH-like_sf"/>
</dbReference>
<dbReference type="Pfam" id="PF01565">
    <property type="entry name" value="FAD_binding_4"/>
    <property type="match status" value="1"/>
</dbReference>
<dbReference type="InterPro" id="IPR016169">
    <property type="entry name" value="FAD-bd_PCMH_sub2"/>
</dbReference>
<dbReference type="InterPro" id="IPR012951">
    <property type="entry name" value="BBE"/>
</dbReference>
<dbReference type="GO" id="GO:0071949">
    <property type="term" value="F:FAD binding"/>
    <property type="evidence" value="ECO:0007669"/>
    <property type="project" value="InterPro"/>
</dbReference>